<feature type="transmembrane region" description="Helical" evidence="1">
    <location>
        <begin position="84"/>
        <end position="105"/>
    </location>
</feature>
<evidence type="ECO:0000313" key="2">
    <source>
        <dbReference type="EnsemblMetazoa" id="ACUA009576-PA"/>
    </source>
</evidence>
<dbReference type="Proteomes" id="UP000075883">
    <property type="component" value="Unassembled WGS sequence"/>
</dbReference>
<sequence>MPTARHFWKRQNWHRFRRRLSTGQALSARQTYFEPFWTAAVSPHTAHSCDGLWVVGVALGTFALAVGVTDGVGALPPTIPPEAAAAAAAAAATSLLLIVFGLLLFM</sequence>
<accession>A0A182M4Y3</accession>
<keyword evidence="1" id="KW-0472">Membrane</keyword>
<protein>
    <submittedName>
        <fullName evidence="2">Uncharacterized protein</fullName>
    </submittedName>
</protein>
<organism evidence="2 3">
    <name type="scientific">Anopheles culicifacies</name>
    <dbReference type="NCBI Taxonomy" id="139723"/>
    <lineage>
        <taxon>Eukaryota</taxon>
        <taxon>Metazoa</taxon>
        <taxon>Ecdysozoa</taxon>
        <taxon>Arthropoda</taxon>
        <taxon>Hexapoda</taxon>
        <taxon>Insecta</taxon>
        <taxon>Pterygota</taxon>
        <taxon>Neoptera</taxon>
        <taxon>Endopterygota</taxon>
        <taxon>Diptera</taxon>
        <taxon>Nematocera</taxon>
        <taxon>Culicoidea</taxon>
        <taxon>Culicidae</taxon>
        <taxon>Anophelinae</taxon>
        <taxon>Anopheles</taxon>
        <taxon>culicifacies species complex</taxon>
    </lineage>
</organism>
<keyword evidence="3" id="KW-1185">Reference proteome</keyword>
<keyword evidence="1" id="KW-0812">Transmembrane</keyword>
<dbReference type="EnsemblMetazoa" id="ACUA009576-RA">
    <property type="protein sequence ID" value="ACUA009576-PA"/>
    <property type="gene ID" value="ACUA009576"/>
</dbReference>
<evidence type="ECO:0000256" key="1">
    <source>
        <dbReference type="SAM" id="Phobius"/>
    </source>
</evidence>
<proteinExistence type="predicted"/>
<keyword evidence="1" id="KW-1133">Transmembrane helix</keyword>
<evidence type="ECO:0000313" key="3">
    <source>
        <dbReference type="Proteomes" id="UP000075883"/>
    </source>
</evidence>
<feature type="transmembrane region" description="Helical" evidence="1">
    <location>
        <begin position="52"/>
        <end position="72"/>
    </location>
</feature>
<dbReference type="VEuPathDB" id="VectorBase:ACUA009576"/>
<dbReference type="EMBL" id="AXCM01010206">
    <property type="status" value="NOT_ANNOTATED_CDS"/>
    <property type="molecule type" value="Genomic_DNA"/>
</dbReference>
<reference evidence="2" key="2">
    <citation type="submission" date="2020-05" db="UniProtKB">
        <authorList>
            <consortium name="EnsemblMetazoa"/>
        </authorList>
    </citation>
    <scope>IDENTIFICATION</scope>
    <source>
        <strain evidence="2">A-37</strain>
    </source>
</reference>
<name>A0A182M4Y3_9DIPT</name>
<reference evidence="3" key="1">
    <citation type="submission" date="2013-09" db="EMBL/GenBank/DDBJ databases">
        <title>The Genome Sequence of Anopheles culicifacies species A.</title>
        <authorList>
            <consortium name="The Broad Institute Genomics Platform"/>
            <person name="Neafsey D.E."/>
            <person name="Besansky N."/>
            <person name="Howell P."/>
            <person name="Walton C."/>
            <person name="Young S.K."/>
            <person name="Zeng Q."/>
            <person name="Gargeya S."/>
            <person name="Fitzgerald M."/>
            <person name="Haas B."/>
            <person name="Abouelleil A."/>
            <person name="Allen A.W."/>
            <person name="Alvarado L."/>
            <person name="Arachchi H.M."/>
            <person name="Berlin A.M."/>
            <person name="Chapman S.B."/>
            <person name="Gainer-Dewar J."/>
            <person name="Goldberg J."/>
            <person name="Griggs A."/>
            <person name="Gujja S."/>
            <person name="Hansen M."/>
            <person name="Howarth C."/>
            <person name="Imamovic A."/>
            <person name="Ireland A."/>
            <person name="Larimer J."/>
            <person name="McCowan C."/>
            <person name="Murphy C."/>
            <person name="Pearson M."/>
            <person name="Poon T.W."/>
            <person name="Priest M."/>
            <person name="Roberts A."/>
            <person name="Saif S."/>
            <person name="Shea T."/>
            <person name="Sisk P."/>
            <person name="Sykes S."/>
            <person name="Wortman J."/>
            <person name="Nusbaum C."/>
            <person name="Birren B."/>
        </authorList>
    </citation>
    <scope>NUCLEOTIDE SEQUENCE [LARGE SCALE GENOMIC DNA]</scope>
    <source>
        <strain evidence="3">A-37</strain>
    </source>
</reference>
<dbReference type="AlphaFoldDB" id="A0A182M4Y3"/>